<keyword evidence="2" id="KW-1185">Reference proteome</keyword>
<accession>A0AAQ3TXW4</accession>
<evidence type="ECO:0000313" key="1">
    <source>
        <dbReference type="EMBL" id="WVZ81691.1"/>
    </source>
</evidence>
<dbReference type="AlphaFoldDB" id="A0AAQ3TXW4"/>
<sequence length="89" mass="9740">MSCALFCSRPHFQLASGQRVFTLPPTCSTAYPPLLPQLPLHTTLFSGFTQRPGVDYDETFSPVVKPATVRTLLSLALSLVAIVRFFTAP</sequence>
<dbReference type="EMBL" id="CP144750">
    <property type="protein sequence ID" value="WVZ81691.1"/>
    <property type="molecule type" value="Genomic_DNA"/>
</dbReference>
<dbReference type="Proteomes" id="UP001341281">
    <property type="component" value="Chromosome 06"/>
</dbReference>
<organism evidence="1 2">
    <name type="scientific">Paspalum notatum var. saurae</name>
    <dbReference type="NCBI Taxonomy" id="547442"/>
    <lineage>
        <taxon>Eukaryota</taxon>
        <taxon>Viridiplantae</taxon>
        <taxon>Streptophyta</taxon>
        <taxon>Embryophyta</taxon>
        <taxon>Tracheophyta</taxon>
        <taxon>Spermatophyta</taxon>
        <taxon>Magnoliopsida</taxon>
        <taxon>Liliopsida</taxon>
        <taxon>Poales</taxon>
        <taxon>Poaceae</taxon>
        <taxon>PACMAD clade</taxon>
        <taxon>Panicoideae</taxon>
        <taxon>Andropogonodae</taxon>
        <taxon>Paspaleae</taxon>
        <taxon>Paspalinae</taxon>
        <taxon>Paspalum</taxon>
    </lineage>
</organism>
<reference evidence="1 2" key="1">
    <citation type="submission" date="2024-02" db="EMBL/GenBank/DDBJ databases">
        <title>High-quality chromosome-scale genome assembly of Pensacola bahiagrass (Paspalum notatum Flugge var. saurae).</title>
        <authorList>
            <person name="Vega J.M."/>
            <person name="Podio M."/>
            <person name="Orjuela J."/>
            <person name="Siena L.A."/>
            <person name="Pessino S.C."/>
            <person name="Combes M.C."/>
            <person name="Mariac C."/>
            <person name="Albertini E."/>
            <person name="Pupilli F."/>
            <person name="Ortiz J.P.A."/>
            <person name="Leblanc O."/>
        </authorList>
    </citation>
    <scope>NUCLEOTIDE SEQUENCE [LARGE SCALE GENOMIC DNA]</scope>
    <source>
        <strain evidence="1">R1</strain>
        <tissue evidence="1">Leaf</tissue>
    </source>
</reference>
<proteinExistence type="predicted"/>
<evidence type="ECO:0000313" key="2">
    <source>
        <dbReference type="Proteomes" id="UP001341281"/>
    </source>
</evidence>
<name>A0AAQ3TXW4_PASNO</name>
<protein>
    <submittedName>
        <fullName evidence="1">Uncharacterized protein</fullName>
    </submittedName>
</protein>
<gene>
    <name evidence="1" type="ORF">U9M48_029040</name>
</gene>